<accession>A0AAD8JL92</accession>
<evidence type="ECO:0000313" key="1">
    <source>
        <dbReference type="EMBL" id="KAK1406580.1"/>
    </source>
</evidence>
<proteinExistence type="predicted"/>
<sequence length="73" mass="7480">MFFHQEHLLVASSSPSPSSAVVGISVGADAEYDKIVLDSVPSSSSGVVVSASVGDIYKLLDAYGLLAKVLLAL</sequence>
<keyword evidence="2" id="KW-1185">Reference proteome</keyword>
<comment type="caution">
    <text evidence="1">The sequence shown here is derived from an EMBL/GenBank/DDBJ whole genome shotgun (WGS) entry which is preliminary data.</text>
</comment>
<reference evidence="1" key="1">
    <citation type="journal article" date="2023" name="bioRxiv">
        <title>Improved chromosome-level genome assembly for marigold (Tagetes erecta).</title>
        <authorList>
            <person name="Jiang F."/>
            <person name="Yuan L."/>
            <person name="Wang S."/>
            <person name="Wang H."/>
            <person name="Xu D."/>
            <person name="Wang A."/>
            <person name="Fan W."/>
        </authorList>
    </citation>
    <scope>NUCLEOTIDE SEQUENCE</scope>
    <source>
        <strain evidence="1">WSJ</strain>
        <tissue evidence="1">Leaf</tissue>
    </source>
</reference>
<name>A0AAD8JL92_TARER</name>
<organism evidence="1 2">
    <name type="scientific">Tagetes erecta</name>
    <name type="common">African marigold</name>
    <dbReference type="NCBI Taxonomy" id="13708"/>
    <lineage>
        <taxon>Eukaryota</taxon>
        <taxon>Viridiplantae</taxon>
        <taxon>Streptophyta</taxon>
        <taxon>Embryophyta</taxon>
        <taxon>Tracheophyta</taxon>
        <taxon>Spermatophyta</taxon>
        <taxon>Magnoliopsida</taxon>
        <taxon>eudicotyledons</taxon>
        <taxon>Gunneridae</taxon>
        <taxon>Pentapetalae</taxon>
        <taxon>asterids</taxon>
        <taxon>campanulids</taxon>
        <taxon>Asterales</taxon>
        <taxon>Asteraceae</taxon>
        <taxon>Asteroideae</taxon>
        <taxon>Heliantheae alliance</taxon>
        <taxon>Tageteae</taxon>
        <taxon>Tagetes</taxon>
    </lineage>
</organism>
<protein>
    <submittedName>
        <fullName evidence="1">Uncharacterized protein</fullName>
    </submittedName>
</protein>
<dbReference type="AlphaFoldDB" id="A0AAD8JL92"/>
<dbReference type="Proteomes" id="UP001229421">
    <property type="component" value="Unassembled WGS sequence"/>
</dbReference>
<gene>
    <name evidence="1" type="ORF">QVD17_42016</name>
</gene>
<dbReference type="EMBL" id="JAUHHV010000012">
    <property type="protein sequence ID" value="KAK1406580.1"/>
    <property type="molecule type" value="Genomic_DNA"/>
</dbReference>
<evidence type="ECO:0000313" key="2">
    <source>
        <dbReference type="Proteomes" id="UP001229421"/>
    </source>
</evidence>